<dbReference type="Pfam" id="PF06276">
    <property type="entry name" value="FhuF"/>
    <property type="match status" value="1"/>
</dbReference>
<dbReference type="Proteomes" id="UP000054662">
    <property type="component" value="Unassembled WGS sequence"/>
</dbReference>
<dbReference type="AlphaFoldDB" id="A0A0W1AAB4"/>
<evidence type="ECO:0000259" key="2">
    <source>
        <dbReference type="Pfam" id="PF04183"/>
    </source>
</evidence>
<dbReference type="GO" id="GO:0019290">
    <property type="term" value="P:siderophore biosynthetic process"/>
    <property type="evidence" value="ECO:0007669"/>
    <property type="project" value="InterPro"/>
</dbReference>
<dbReference type="InterPro" id="IPR022770">
    <property type="entry name" value="IucA/IucC-like_C"/>
</dbReference>
<name>A0A0W1AAB4_9GAMM</name>
<sequence>MKVNQQQEVAHPLHVVLFEKILHHSPQELDAFIEMAYQDCFSRLQHAARSEQLIEHEYTLCSIHHYLDLLKTYQNTKHPAGLFDRWSGLREELEESILNQAFALVYRHHWQQTLNAQANEYPTLWAWLSAHFDQQQLLNFLEQWGCTGHPYHPNFRMKKGFTPQEVIHYSPEFNTQVTIHWVAVHCSLAFTSIAPLNYRLLFAHHFAQEYQCWAQALLSMHRNPDDYLPLPVHPWQWTNKIKELCSSFIASGQMMLIPDVQETRPSMSFRTMMPLSGNKPHLKLAVGVHTTSAMRTVSPASAYNSTTLSTWLSELLAQHQHFGGTLYIARDLAGINLADSSIPPHEKKHTALIVRENPLNHIKEQQRLVPLAALFARSSVSHMPLLVEIIQNSKVNPRAYWSEYCHCVLAGQLYLMLRYGVALEAHQQNTLVIMQNHRPVGLVIRDLGGIKISNNELHRQITKPHLHPDSTITCSELDGLSQLFIHGNLLSNLTPWIHCLNAAYGFAIEQLWQQVNMILKGLLEHFMEEIHPAVYRSHYQHLLNMPWQHKSLLTMRLNQNQDEIQYFALENPLSVFNE</sequence>
<reference evidence="4 5" key="1">
    <citation type="submission" date="2015-11" db="EMBL/GenBank/DDBJ databases">
        <title>Genomic analysis of 38 Legionella species identifies large and diverse effector repertoires.</title>
        <authorList>
            <person name="Burstein D."/>
            <person name="Amaro F."/>
            <person name="Zusman T."/>
            <person name="Lifshitz Z."/>
            <person name="Cohen O."/>
            <person name="Gilbert J.A."/>
            <person name="Pupko T."/>
            <person name="Shuman H.A."/>
            <person name="Segal G."/>
        </authorList>
    </citation>
    <scope>NUCLEOTIDE SEQUENCE [LARGE SCALE GENOMIC DNA]</scope>
    <source>
        <strain evidence="4 5">ATCC 49508</strain>
    </source>
</reference>
<dbReference type="InterPro" id="IPR037455">
    <property type="entry name" value="LucA/IucC-like"/>
</dbReference>
<dbReference type="EMBL" id="LNZC01000020">
    <property type="protein sequence ID" value="KTD78285.1"/>
    <property type="molecule type" value="Genomic_DNA"/>
</dbReference>
<evidence type="ECO:0000313" key="4">
    <source>
        <dbReference type="EMBL" id="KTD78285.1"/>
    </source>
</evidence>
<feature type="domain" description="Aerobactin siderophore biosynthesis IucA/IucC N-terminal" evidence="2">
    <location>
        <begin position="140"/>
        <end position="376"/>
    </location>
</feature>
<keyword evidence="5" id="KW-1185">Reference proteome</keyword>
<accession>A0A0W1AAB4</accession>
<dbReference type="InterPro" id="IPR007310">
    <property type="entry name" value="Aerobactin_biosyn_IucA/IucC_N"/>
</dbReference>
<comment type="caution">
    <text evidence="4">The sequence shown here is derived from an EMBL/GenBank/DDBJ whole genome shotgun (WGS) entry which is preliminary data.</text>
</comment>
<gene>
    <name evidence="4" type="ORF">Lwor_1680</name>
</gene>
<evidence type="ECO:0000259" key="3">
    <source>
        <dbReference type="Pfam" id="PF06276"/>
    </source>
</evidence>
<protein>
    <submittedName>
        <fullName evidence="4">Siderophore biosynthetic enzyme FrgA</fullName>
    </submittedName>
</protein>
<organism evidence="4 5">
    <name type="scientific">Legionella worsleiensis</name>
    <dbReference type="NCBI Taxonomy" id="45076"/>
    <lineage>
        <taxon>Bacteria</taxon>
        <taxon>Pseudomonadati</taxon>
        <taxon>Pseudomonadota</taxon>
        <taxon>Gammaproteobacteria</taxon>
        <taxon>Legionellales</taxon>
        <taxon>Legionellaceae</taxon>
        <taxon>Legionella</taxon>
    </lineage>
</organism>
<dbReference type="PATRIC" id="fig|45076.6.peg.1818"/>
<dbReference type="GO" id="GO:0016881">
    <property type="term" value="F:acid-amino acid ligase activity"/>
    <property type="evidence" value="ECO:0007669"/>
    <property type="project" value="UniProtKB-ARBA"/>
</dbReference>
<comment type="similarity">
    <text evidence="1">Belongs to the IucA/IucC family.</text>
</comment>
<dbReference type="STRING" id="45076.Lwor_1680"/>
<dbReference type="Gene3D" id="1.10.510.40">
    <property type="match status" value="1"/>
</dbReference>
<feature type="domain" description="Aerobactin siderophore biosynthesis IucA/IucC-like C-terminal" evidence="3">
    <location>
        <begin position="399"/>
        <end position="562"/>
    </location>
</feature>
<dbReference type="Pfam" id="PF04183">
    <property type="entry name" value="IucA_IucC"/>
    <property type="match status" value="1"/>
</dbReference>
<evidence type="ECO:0000313" key="5">
    <source>
        <dbReference type="Proteomes" id="UP000054662"/>
    </source>
</evidence>
<dbReference type="PANTHER" id="PTHR34384:SF5">
    <property type="entry name" value="L-2,3-DIAMINOPROPANOATE--CITRATE LIGASE"/>
    <property type="match status" value="1"/>
</dbReference>
<proteinExistence type="inferred from homology"/>
<dbReference type="PANTHER" id="PTHR34384">
    <property type="entry name" value="L-2,3-DIAMINOPROPANOATE--CITRATE LIGASE"/>
    <property type="match status" value="1"/>
</dbReference>
<evidence type="ECO:0000256" key="1">
    <source>
        <dbReference type="ARBA" id="ARBA00007832"/>
    </source>
</evidence>